<dbReference type="EMBL" id="CP036318">
    <property type="protein sequence ID" value="QDV55209.1"/>
    <property type="molecule type" value="Genomic_DNA"/>
</dbReference>
<dbReference type="Gene3D" id="3.40.50.720">
    <property type="entry name" value="NAD(P)-binding Rossmann-like Domain"/>
    <property type="match status" value="1"/>
</dbReference>
<proteinExistence type="inferred from homology"/>
<dbReference type="EC" id="4.2.1.46" evidence="3"/>
<keyword evidence="3" id="KW-0456">Lyase</keyword>
<gene>
    <name evidence="3" type="primary">rfbB_2</name>
    <name evidence="3" type="ORF">Mal33_11790</name>
</gene>
<dbReference type="GO" id="GO:0008460">
    <property type="term" value="F:dTDP-glucose 4,6-dehydratase activity"/>
    <property type="evidence" value="ECO:0007669"/>
    <property type="project" value="UniProtKB-EC"/>
</dbReference>
<dbReference type="Pfam" id="PF01370">
    <property type="entry name" value="Epimerase"/>
    <property type="match status" value="1"/>
</dbReference>
<dbReference type="InterPro" id="IPR036291">
    <property type="entry name" value="NAD(P)-bd_dom_sf"/>
</dbReference>
<sequence>MKRVLVTGANGFVGRYACKYLQAAGWQVRGTIRNQDSTGLPESVEPLVIGDIAAFDHWEKALKGVDAVVHLVARTHVIHEKSTDPLPLYRKVNVDGTQRLIDGCRGASVKRFLFVSSIKAVGESSTTSLTETDVCEPEDAYGVSKLEAEQIVASAAALSMETVILRPPLIYGPGVLGNFQRILKAVDRGLPLPLRGTTNQRSLLYVENFAAAIAVCLEHPAAANQTFHLADSEPVSSGDLVRQISLALGCKPRLVPFPVPLLRMLGTIARKQDQVSRLVDSLTVSTSKIEHATGWQPEFTLCQGLAATAQHYRAA</sequence>
<comment type="similarity">
    <text evidence="1">Belongs to the NAD(P)-dependent epimerase/dehydratase family.</text>
</comment>
<name>A0A518IQ34_9BACT</name>
<dbReference type="RefSeq" id="WP_197453056.1">
    <property type="nucleotide sequence ID" value="NZ_CP036318.1"/>
</dbReference>
<keyword evidence="4" id="KW-1185">Reference proteome</keyword>
<dbReference type="AlphaFoldDB" id="A0A518IQ34"/>
<evidence type="ECO:0000256" key="1">
    <source>
        <dbReference type="ARBA" id="ARBA00007637"/>
    </source>
</evidence>
<feature type="domain" description="NAD-dependent epimerase/dehydratase" evidence="2">
    <location>
        <begin position="4"/>
        <end position="224"/>
    </location>
</feature>
<evidence type="ECO:0000259" key="2">
    <source>
        <dbReference type="Pfam" id="PF01370"/>
    </source>
</evidence>
<dbReference type="InterPro" id="IPR001509">
    <property type="entry name" value="Epimerase_deHydtase"/>
</dbReference>
<evidence type="ECO:0000313" key="3">
    <source>
        <dbReference type="EMBL" id="QDV55209.1"/>
    </source>
</evidence>
<dbReference type="Proteomes" id="UP000316770">
    <property type="component" value="Chromosome"/>
</dbReference>
<organism evidence="3 4">
    <name type="scientific">Rosistilla oblonga</name>
    <dbReference type="NCBI Taxonomy" id="2527990"/>
    <lineage>
        <taxon>Bacteria</taxon>
        <taxon>Pseudomonadati</taxon>
        <taxon>Planctomycetota</taxon>
        <taxon>Planctomycetia</taxon>
        <taxon>Pirellulales</taxon>
        <taxon>Pirellulaceae</taxon>
        <taxon>Rosistilla</taxon>
    </lineage>
</organism>
<reference evidence="3 4" key="1">
    <citation type="submission" date="2019-02" db="EMBL/GenBank/DDBJ databases">
        <title>Deep-cultivation of Planctomycetes and their phenomic and genomic characterization uncovers novel biology.</title>
        <authorList>
            <person name="Wiegand S."/>
            <person name="Jogler M."/>
            <person name="Boedeker C."/>
            <person name="Pinto D."/>
            <person name="Vollmers J."/>
            <person name="Rivas-Marin E."/>
            <person name="Kohn T."/>
            <person name="Peeters S.H."/>
            <person name="Heuer A."/>
            <person name="Rast P."/>
            <person name="Oberbeckmann S."/>
            <person name="Bunk B."/>
            <person name="Jeske O."/>
            <person name="Meyerdierks A."/>
            <person name="Storesund J.E."/>
            <person name="Kallscheuer N."/>
            <person name="Luecker S."/>
            <person name="Lage O.M."/>
            <person name="Pohl T."/>
            <person name="Merkel B.J."/>
            <person name="Hornburger P."/>
            <person name="Mueller R.-W."/>
            <person name="Bruemmer F."/>
            <person name="Labrenz M."/>
            <person name="Spormann A.M."/>
            <person name="Op den Camp H."/>
            <person name="Overmann J."/>
            <person name="Amann R."/>
            <person name="Jetten M.S.M."/>
            <person name="Mascher T."/>
            <person name="Medema M.H."/>
            <person name="Devos D.P."/>
            <person name="Kaster A.-K."/>
            <person name="Ovreas L."/>
            <person name="Rohde M."/>
            <person name="Galperin M.Y."/>
            <person name="Jogler C."/>
        </authorList>
    </citation>
    <scope>NUCLEOTIDE SEQUENCE [LARGE SCALE GENOMIC DNA]</scope>
    <source>
        <strain evidence="3 4">Mal33</strain>
    </source>
</reference>
<protein>
    <submittedName>
        <fullName evidence="3">dTDP-glucose 4,6-dehydratase</fullName>
        <ecNumber evidence="3">4.2.1.46</ecNumber>
    </submittedName>
</protein>
<dbReference type="SUPFAM" id="SSF51735">
    <property type="entry name" value="NAD(P)-binding Rossmann-fold domains"/>
    <property type="match status" value="1"/>
</dbReference>
<accession>A0A518IQ34</accession>
<evidence type="ECO:0000313" key="4">
    <source>
        <dbReference type="Proteomes" id="UP000316770"/>
    </source>
</evidence>
<dbReference type="PANTHER" id="PTHR43000">
    <property type="entry name" value="DTDP-D-GLUCOSE 4,6-DEHYDRATASE-RELATED"/>
    <property type="match status" value="1"/>
</dbReference>